<feature type="domain" description="MPN" evidence="6">
    <location>
        <begin position="102"/>
        <end position="224"/>
    </location>
</feature>
<dbReference type="InterPro" id="IPR037518">
    <property type="entry name" value="MPN"/>
</dbReference>
<dbReference type="GO" id="GO:0008237">
    <property type="term" value="F:metallopeptidase activity"/>
    <property type="evidence" value="ECO:0007669"/>
    <property type="project" value="UniProtKB-KW"/>
</dbReference>
<evidence type="ECO:0000256" key="1">
    <source>
        <dbReference type="ARBA" id="ARBA00022670"/>
    </source>
</evidence>
<accession>A0A645B0J8</accession>
<evidence type="ECO:0000256" key="3">
    <source>
        <dbReference type="ARBA" id="ARBA00022801"/>
    </source>
</evidence>
<keyword evidence="5" id="KW-0482">Metalloprotease</keyword>
<dbReference type="InterPro" id="IPR010994">
    <property type="entry name" value="RuvA_2-like"/>
</dbReference>
<dbReference type="AlphaFoldDB" id="A0A645B0J8"/>
<protein>
    <recommendedName>
        <fullName evidence="6">MPN domain-containing protein</fullName>
    </recommendedName>
</protein>
<dbReference type="Pfam" id="PF04002">
    <property type="entry name" value="RadC"/>
    <property type="match status" value="1"/>
</dbReference>
<evidence type="ECO:0000256" key="4">
    <source>
        <dbReference type="ARBA" id="ARBA00022833"/>
    </source>
</evidence>
<comment type="caution">
    <text evidence="7">The sequence shown here is derived from an EMBL/GenBank/DDBJ whole genome shotgun (WGS) entry which is preliminary data.</text>
</comment>
<reference evidence="7" key="1">
    <citation type="submission" date="2019-08" db="EMBL/GenBank/DDBJ databases">
        <authorList>
            <person name="Kucharzyk K."/>
            <person name="Murdoch R.W."/>
            <person name="Higgins S."/>
            <person name="Loffler F."/>
        </authorList>
    </citation>
    <scope>NUCLEOTIDE SEQUENCE</scope>
</reference>
<organism evidence="7">
    <name type="scientific">bioreactor metagenome</name>
    <dbReference type="NCBI Taxonomy" id="1076179"/>
    <lineage>
        <taxon>unclassified sequences</taxon>
        <taxon>metagenomes</taxon>
        <taxon>ecological metagenomes</taxon>
    </lineage>
</organism>
<gene>
    <name evidence="7" type="ORF">SDC9_105795</name>
</gene>
<evidence type="ECO:0000259" key="6">
    <source>
        <dbReference type="PROSITE" id="PS50249"/>
    </source>
</evidence>
<name>A0A645B0J8_9ZZZZ</name>
<proteinExistence type="predicted"/>
<sequence length="241" mass="26533">MNVSPHDGHRQRMRERFALNGFRGFAAHEVLEYLLFYARARGDTNATAHALIEKFGSLRAVFDAPLEELAACKDVGAHTAYLIKMVPELARVYAESGHEPGAVTTTGDAAALLAPKFFGTGEEVVAMLCLDNRRNPKFCGVLYEGSVNAVDVNIRLLMEKVLATKSVGVVLAHNHPNGIAIPSELDIATTIRLREYLRGIGVTLVDHLVMVEGDYISMAESGFLDEGYVRRNIYRSELDLE</sequence>
<dbReference type="Gene3D" id="1.10.150.20">
    <property type="entry name" value="5' to 3' exonuclease, C-terminal subdomain"/>
    <property type="match status" value="1"/>
</dbReference>
<dbReference type="InterPro" id="IPR025657">
    <property type="entry name" value="RadC_JAB"/>
</dbReference>
<evidence type="ECO:0000256" key="5">
    <source>
        <dbReference type="ARBA" id="ARBA00023049"/>
    </source>
</evidence>
<keyword evidence="1" id="KW-0645">Protease</keyword>
<dbReference type="EMBL" id="VSSQ01017046">
    <property type="protein sequence ID" value="MPM58960.1"/>
    <property type="molecule type" value="Genomic_DNA"/>
</dbReference>
<dbReference type="PANTHER" id="PTHR30471:SF3">
    <property type="entry name" value="UPF0758 PROTEIN YEES-RELATED"/>
    <property type="match status" value="1"/>
</dbReference>
<dbReference type="SUPFAM" id="SSF47781">
    <property type="entry name" value="RuvA domain 2-like"/>
    <property type="match status" value="1"/>
</dbReference>
<evidence type="ECO:0000256" key="2">
    <source>
        <dbReference type="ARBA" id="ARBA00022723"/>
    </source>
</evidence>
<keyword evidence="2" id="KW-0479">Metal-binding</keyword>
<keyword evidence="4" id="KW-0862">Zinc</keyword>
<evidence type="ECO:0000313" key="7">
    <source>
        <dbReference type="EMBL" id="MPM58960.1"/>
    </source>
</evidence>
<dbReference type="PROSITE" id="PS50249">
    <property type="entry name" value="MPN"/>
    <property type="match status" value="1"/>
</dbReference>
<dbReference type="GO" id="GO:0046872">
    <property type="term" value="F:metal ion binding"/>
    <property type="evidence" value="ECO:0007669"/>
    <property type="project" value="UniProtKB-KW"/>
</dbReference>
<dbReference type="Gene3D" id="3.40.140.10">
    <property type="entry name" value="Cytidine Deaminase, domain 2"/>
    <property type="match status" value="1"/>
</dbReference>
<dbReference type="PANTHER" id="PTHR30471">
    <property type="entry name" value="DNA REPAIR PROTEIN RADC"/>
    <property type="match status" value="1"/>
</dbReference>
<dbReference type="InterPro" id="IPR001405">
    <property type="entry name" value="UPF0758"/>
</dbReference>
<dbReference type="GO" id="GO:0006508">
    <property type="term" value="P:proteolysis"/>
    <property type="evidence" value="ECO:0007669"/>
    <property type="project" value="UniProtKB-KW"/>
</dbReference>
<keyword evidence="3" id="KW-0378">Hydrolase</keyword>